<evidence type="ECO:0000313" key="11">
    <source>
        <dbReference type="Proteomes" id="UP000075950"/>
    </source>
</evidence>
<dbReference type="GO" id="GO:0005886">
    <property type="term" value="C:plasma membrane"/>
    <property type="evidence" value="ECO:0007669"/>
    <property type="project" value="UniProtKB-SubCell"/>
</dbReference>
<evidence type="ECO:0000256" key="6">
    <source>
        <dbReference type="SAM" id="Phobius"/>
    </source>
</evidence>
<keyword evidence="3 6" id="KW-0812">Transmembrane</keyword>
<protein>
    <recommendedName>
        <fullName evidence="7">Cardiolipin synthase N-terminal domain-containing protein</fullName>
    </recommendedName>
</protein>
<sequence length="74" mass="8228">MSKHPLLPAAYDVIWSGVVVLLVVLLIWAMVSIARSRLDPRVRLVWAMVLLLLPVVGPICWLAARPQKSDTILS</sequence>
<accession>A0A0B9AT86</accession>
<evidence type="ECO:0000313" key="10">
    <source>
        <dbReference type="Proteomes" id="UP000031488"/>
    </source>
</evidence>
<dbReference type="Proteomes" id="UP000075950">
    <property type="component" value="Chromosome"/>
</dbReference>
<evidence type="ECO:0000256" key="2">
    <source>
        <dbReference type="ARBA" id="ARBA00022475"/>
    </source>
</evidence>
<reference evidence="11" key="3">
    <citation type="submission" date="2016-03" db="EMBL/GenBank/DDBJ databases">
        <authorList>
            <person name="Ploux O."/>
        </authorList>
    </citation>
    <scope>NUCLEOTIDE SEQUENCE [LARGE SCALE GENOMIC DNA]</scope>
    <source>
        <strain evidence="11">BS258</strain>
    </source>
</reference>
<comment type="subcellular location">
    <subcellularLocation>
        <location evidence="1">Cell membrane</location>
        <topology evidence="1">Multi-pass membrane protein</topology>
    </subcellularLocation>
</comment>
<organism evidence="9 10">
    <name type="scientific">Brevibacterium linens</name>
    <dbReference type="NCBI Taxonomy" id="1703"/>
    <lineage>
        <taxon>Bacteria</taxon>
        <taxon>Bacillati</taxon>
        <taxon>Actinomycetota</taxon>
        <taxon>Actinomycetes</taxon>
        <taxon>Micrococcales</taxon>
        <taxon>Brevibacteriaceae</taxon>
        <taxon>Brevibacterium</taxon>
    </lineage>
</organism>
<dbReference type="OrthoDB" id="4468841at2"/>
<dbReference type="Pfam" id="PF13396">
    <property type="entry name" value="PLDc_N"/>
    <property type="match status" value="1"/>
</dbReference>
<keyword evidence="2" id="KW-1003">Cell membrane</keyword>
<keyword evidence="4 6" id="KW-1133">Transmembrane helix</keyword>
<evidence type="ECO:0000313" key="8">
    <source>
        <dbReference type="EMBL" id="AMT93275.1"/>
    </source>
</evidence>
<feature type="domain" description="Cardiolipin synthase N-terminal" evidence="7">
    <location>
        <begin position="24"/>
        <end position="65"/>
    </location>
</feature>
<evidence type="ECO:0000256" key="3">
    <source>
        <dbReference type="ARBA" id="ARBA00022692"/>
    </source>
</evidence>
<keyword evidence="10" id="KW-1185">Reference proteome</keyword>
<dbReference type="KEGG" id="bly:A2T55_05350"/>
<evidence type="ECO:0000259" key="7">
    <source>
        <dbReference type="Pfam" id="PF13396"/>
    </source>
</evidence>
<dbReference type="AlphaFoldDB" id="A0A0B9AT86"/>
<dbReference type="PATRIC" id="fig|1703.6.peg.201"/>
<evidence type="ECO:0000313" key="9">
    <source>
        <dbReference type="EMBL" id="KHS54107.1"/>
    </source>
</evidence>
<name>A0A0B9AT86_BRELN</name>
<feature type="transmembrane region" description="Helical" evidence="6">
    <location>
        <begin position="45"/>
        <end position="64"/>
    </location>
</feature>
<accession>A0A142NKF9</accession>
<dbReference type="EMBL" id="JTJZ01000011">
    <property type="protein sequence ID" value="KHS54107.1"/>
    <property type="molecule type" value="Genomic_DNA"/>
</dbReference>
<dbReference type="Proteomes" id="UP000031488">
    <property type="component" value="Unassembled WGS sequence"/>
</dbReference>
<reference evidence="8" key="2">
    <citation type="submission" date="2016-03" db="EMBL/GenBank/DDBJ databases">
        <authorList>
            <person name="Zhu Y."/>
            <person name="Sun C."/>
        </authorList>
    </citation>
    <scope>NUCLEOTIDE SEQUENCE</scope>
    <source>
        <strain evidence="8">BS258</strain>
    </source>
</reference>
<evidence type="ECO:0000256" key="4">
    <source>
        <dbReference type="ARBA" id="ARBA00022989"/>
    </source>
</evidence>
<dbReference type="EMBL" id="CP014869">
    <property type="protein sequence ID" value="AMT93275.1"/>
    <property type="molecule type" value="Genomic_DNA"/>
</dbReference>
<gene>
    <name evidence="8" type="ORF">A2T55_05350</name>
    <name evidence="9" type="ORF">AE0388_0314</name>
</gene>
<proteinExistence type="predicted"/>
<evidence type="ECO:0000256" key="1">
    <source>
        <dbReference type="ARBA" id="ARBA00004651"/>
    </source>
</evidence>
<feature type="transmembrane region" description="Helical" evidence="6">
    <location>
        <begin position="13"/>
        <end position="33"/>
    </location>
</feature>
<dbReference type="RefSeq" id="WP_039206475.1">
    <property type="nucleotide sequence ID" value="NZ_CP014869.1"/>
</dbReference>
<evidence type="ECO:0000256" key="5">
    <source>
        <dbReference type="ARBA" id="ARBA00023136"/>
    </source>
</evidence>
<dbReference type="InterPro" id="IPR027379">
    <property type="entry name" value="CLS_N"/>
</dbReference>
<reference evidence="9 10" key="1">
    <citation type="submission" date="2014-11" db="EMBL/GenBank/DDBJ databases">
        <title>Draft Genome Sequence of Brevibacterium linens AE038-8.</title>
        <authorList>
            <person name="Maizel D."/>
            <person name="Utturkar S.M."/>
            <person name="Brown S.D."/>
            <person name="Ferrero M."/>
            <person name="Rosen B.P."/>
        </authorList>
    </citation>
    <scope>NUCLEOTIDE SEQUENCE [LARGE SCALE GENOMIC DNA]</scope>
    <source>
        <strain evidence="9 10">AE038-8</strain>
    </source>
</reference>
<keyword evidence="5 6" id="KW-0472">Membrane</keyword>